<dbReference type="Gene3D" id="3.30.70.270">
    <property type="match status" value="1"/>
</dbReference>
<gene>
    <name evidence="2" type="ORF">KAK03_21890</name>
</gene>
<dbReference type="PROSITE" id="PS50883">
    <property type="entry name" value="EAL"/>
    <property type="match status" value="1"/>
</dbReference>
<dbReference type="InterPro" id="IPR001633">
    <property type="entry name" value="EAL_dom"/>
</dbReference>
<dbReference type="PANTHER" id="PTHR33121">
    <property type="entry name" value="CYCLIC DI-GMP PHOSPHODIESTERASE PDEF"/>
    <property type="match status" value="1"/>
</dbReference>
<dbReference type="GO" id="GO:0071111">
    <property type="term" value="F:cyclic-guanylate-specific phosphodiesterase activity"/>
    <property type="evidence" value="ECO:0007669"/>
    <property type="project" value="InterPro"/>
</dbReference>
<dbReference type="InterPro" id="IPR043128">
    <property type="entry name" value="Rev_trsase/Diguanyl_cyclase"/>
</dbReference>
<dbReference type="SMART" id="SM00267">
    <property type="entry name" value="GGDEF"/>
    <property type="match status" value="1"/>
</dbReference>
<reference evidence="2 3" key="1">
    <citation type="submission" date="2021-04" db="EMBL/GenBank/DDBJ databases">
        <title>The genome sequence of Ideonella sp. 3Y2.</title>
        <authorList>
            <person name="Liu Y."/>
        </authorList>
    </citation>
    <scope>NUCLEOTIDE SEQUENCE [LARGE SCALE GENOMIC DNA]</scope>
    <source>
        <strain evidence="2 3">3Y2</strain>
    </source>
</reference>
<protein>
    <submittedName>
        <fullName evidence="2">EAL domain-containing protein</fullName>
    </submittedName>
</protein>
<accession>A0A940YIQ2</accession>
<dbReference type="SMART" id="SM00052">
    <property type="entry name" value="EAL"/>
    <property type="match status" value="1"/>
</dbReference>
<dbReference type="InterPro" id="IPR050706">
    <property type="entry name" value="Cyclic-di-GMP_PDE-like"/>
</dbReference>
<dbReference type="InterPro" id="IPR035919">
    <property type="entry name" value="EAL_sf"/>
</dbReference>
<proteinExistence type="predicted"/>
<dbReference type="Proteomes" id="UP000676246">
    <property type="component" value="Unassembled WGS sequence"/>
</dbReference>
<dbReference type="EMBL" id="JAGQDD010000024">
    <property type="protein sequence ID" value="MBQ0933132.1"/>
    <property type="molecule type" value="Genomic_DNA"/>
</dbReference>
<evidence type="ECO:0000313" key="3">
    <source>
        <dbReference type="Proteomes" id="UP000676246"/>
    </source>
</evidence>
<dbReference type="SUPFAM" id="SSF48452">
    <property type="entry name" value="TPR-like"/>
    <property type="match status" value="2"/>
</dbReference>
<dbReference type="PANTHER" id="PTHR33121:SF70">
    <property type="entry name" value="SIGNALING PROTEIN YKOW"/>
    <property type="match status" value="1"/>
</dbReference>
<dbReference type="SMART" id="SM00028">
    <property type="entry name" value="TPR"/>
    <property type="match status" value="3"/>
</dbReference>
<dbReference type="Pfam" id="PF00563">
    <property type="entry name" value="EAL"/>
    <property type="match status" value="1"/>
</dbReference>
<dbReference type="Gene3D" id="3.20.20.450">
    <property type="entry name" value="EAL domain"/>
    <property type="match status" value="1"/>
</dbReference>
<dbReference type="SUPFAM" id="SSF55073">
    <property type="entry name" value="Nucleotide cyclase"/>
    <property type="match status" value="1"/>
</dbReference>
<name>A0A940YIQ2_9BURK</name>
<dbReference type="Gene3D" id="1.25.40.10">
    <property type="entry name" value="Tetratricopeptide repeat domain"/>
    <property type="match status" value="1"/>
</dbReference>
<dbReference type="AlphaFoldDB" id="A0A940YIQ2"/>
<evidence type="ECO:0000313" key="2">
    <source>
        <dbReference type="EMBL" id="MBQ0933132.1"/>
    </source>
</evidence>
<dbReference type="CDD" id="cd01948">
    <property type="entry name" value="EAL"/>
    <property type="match status" value="1"/>
</dbReference>
<sequence>MNELSVLAHRGRDLAPLFAQLQPALHQGTHGLAVVVAQARDLVAPAGDTDDMLDGALLAAQVREIEGDWLGAADALVQLMPELRQRGRPERLAVALTVLGDAQIQLGRFVYASAYLREAMVLAREHGLDRERGAALFTAGLLHVHLAQLDTTRAAYQEALSLMGPTVPAGWRVRVAANLGYCALLARQPAQAERELQQGLAEPDVECWPLAHAALWCNLAWARAALGQASPARQAWQRARALQRRHGLRRLQAALALNHGRVLAVEGRHRQAIRLAELARRRLDREGRPIYREEALAFLAEQAAALGLWSSAARLSSELAERRREAGARVLDDLAEGIDSVLMHAREHADQRDRESRHAALDRRVAEATRALDESESRVRWLAERDSVTLLANRRALEHALPQRLQTVSRLLVLSLCLAQLQELAAVIGSGGVDGVLRQVGRWLLDRMGEGSVFVHRDGQFVLCSDDARALDDPAAWAEALCAGVQALPSGTGTPLAVAVGWSLFPADGLQSDQLLQQAELASAGALPAGGRRLRAYHPRLREEQLARTRTEADLRRALRSGELRAWQQPQVALTADGPRVGVEALVRWQHPQRGLLGPAEFIQVAEDSGLVIDIDRWMLAQSLAWAAEARRRGAELPVAVNLSARTWGAAGFVPTLQRLLAETGVPPSLLELELTEASLLEAQGPALDGLRAARALGVRIALDDFGTGYSSLAYLRSLPVDVLKIDRSFVQRLPEDRPSEAIVALLVGLAQALSLDLVAEGVEHPRQAACLAGLGVPRGQGFLWGRPAAWAG</sequence>
<dbReference type="InterPro" id="IPR029787">
    <property type="entry name" value="Nucleotide_cyclase"/>
</dbReference>
<dbReference type="InterPro" id="IPR019734">
    <property type="entry name" value="TPR_rpt"/>
</dbReference>
<dbReference type="Pfam" id="PF00990">
    <property type="entry name" value="GGDEF"/>
    <property type="match status" value="1"/>
</dbReference>
<keyword evidence="3" id="KW-1185">Reference proteome</keyword>
<feature type="domain" description="EAL" evidence="1">
    <location>
        <begin position="548"/>
        <end position="793"/>
    </location>
</feature>
<dbReference type="InterPro" id="IPR011990">
    <property type="entry name" value="TPR-like_helical_dom_sf"/>
</dbReference>
<comment type="caution">
    <text evidence="2">The sequence shown here is derived from an EMBL/GenBank/DDBJ whole genome shotgun (WGS) entry which is preliminary data.</text>
</comment>
<evidence type="ECO:0000259" key="1">
    <source>
        <dbReference type="PROSITE" id="PS50883"/>
    </source>
</evidence>
<dbReference type="InterPro" id="IPR000160">
    <property type="entry name" value="GGDEF_dom"/>
</dbReference>
<dbReference type="SUPFAM" id="SSF141868">
    <property type="entry name" value="EAL domain-like"/>
    <property type="match status" value="1"/>
</dbReference>
<organism evidence="2 3">
    <name type="scientific">Ideonella alba</name>
    <dbReference type="NCBI Taxonomy" id="2824118"/>
    <lineage>
        <taxon>Bacteria</taxon>
        <taxon>Pseudomonadati</taxon>
        <taxon>Pseudomonadota</taxon>
        <taxon>Betaproteobacteria</taxon>
        <taxon>Burkholderiales</taxon>
        <taxon>Sphaerotilaceae</taxon>
        <taxon>Ideonella</taxon>
    </lineage>
</organism>